<dbReference type="Pfam" id="PF02518">
    <property type="entry name" value="HATPase_c"/>
    <property type="match status" value="1"/>
</dbReference>
<dbReference type="PANTHER" id="PTHR42878:SF7">
    <property type="entry name" value="SENSOR HISTIDINE KINASE GLRK"/>
    <property type="match status" value="1"/>
</dbReference>
<comment type="catalytic activity">
    <reaction evidence="1">
        <text>ATP + protein L-histidine = ADP + protein N-phospho-L-histidine.</text>
        <dbReference type="EC" id="2.7.13.3"/>
    </reaction>
</comment>
<dbReference type="SMART" id="SM00388">
    <property type="entry name" value="HisKA"/>
    <property type="match status" value="1"/>
</dbReference>
<dbReference type="STRING" id="926566.Terro_3271"/>
<evidence type="ECO:0000259" key="16">
    <source>
        <dbReference type="PROSITE" id="PS50885"/>
    </source>
</evidence>
<dbReference type="EMBL" id="CP003379">
    <property type="protein sequence ID" value="AFL89489.1"/>
    <property type="molecule type" value="Genomic_DNA"/>
</dbReference>
<proteinExistence type="predicted"/>
<feature type="transmembrane region" description="Helical" evidence="14">
    <location>
        <begin position="43"/>
        <end position="66"/>
    </location>
</feature>
<dbReference type="PROSITE" id="PS50885">
    <property type="entry name" value="HAMP"/>
    <property type="match status" value="1"/>
</dbReference>
<keyword evidence="4" id="KW-0597">Phosphoprotein</keyword>
<evidence type="ECO:0000256" key="11">
    <source>
        <dbReference type="ARBA" id="ARBA00023012"/>
    </source>
</evidence>
<dbReference type="SUPFAM" id="SSF55874">
    <property type="entry name" value="ATPase domain of HSP90 chaperone/DNA topoisomerase II/histidine kinase"/>
    <property type="match status" value="1"/>
</dbReference>
<evidence type="ECO:0000256" key="1">
    <source>
        <dbReference type="ARBA" id="ARBA00000085"/>
    </source>
</evidence>
<dbReference type="SMART" id="SM00387">
    <property type="entry name" value="HATPase_c"/>
    <property type="match status" value="1"/>
</dbReference>
<gene>
    <name evidence="17" type="ordered locus">Terro_3271</name>
</gene>
<feature type="region of interest" description="Disordered" evidence="13">
    <location>
        <begin position="208"/>
        <end position="235"/>
    </location>
</feature>
<keyword evidence="9" id="KW-0067">ATP-binding</keyword>
<dbReference type="GO" id="GO:0030295">
    <property type="term" value="F:protein kinase activator activity"/>
    <property type="evidence" value="ECO:0007669"/>
    <property type="project" value="TreeGrafter"/>
</dbReference>
<dbReference type="InterPro" id="IPR000014">
    <property type="entry name" value="PAS"/>
</dbReference>
<dbReference type="SUPFAM" id="SSF47384">
    <property type="entry name" value="Homodimeric domain of signal transducing histidine kinase"/>
    <property type="match status" value="1"/>
</dbReference>
<keyword evidence="11" id="KW-0902">Two-component regulatory system</keyword>
<dbReference type="KEGG" id="trs:Terro_3271"/>
<dbReference type="eggNOG" id="COG5000">
    <property type="taxonomic scope" value="Bacteria"/>
</dbReference>
<comment type="subcellular location">
    <subcellularLocation>
        <location evidence="2">Membrane</location>
        <topology evidence="2">Multi-pass membrane protein</topology>
    </subcellularLocation>
</comment>
<keyword evidence="6 14" id="KW-0812">Transmembrane</keyword>
<dbReference type="Pfam" id="PF00672">
    <property type="entry name" value="HAMP"/>
    <property type="match status" value="1"/>
</dbReference>
<evidence type="ECO:0000256" key="9">
    <source>
        <dbReference type="ARBA" id="ARBA00022840"/>
    </source>
</evidence>
<keyword evidence="12 14" id="KW-0472">Membrane</keyword>
<evidence type="ECO:0000256" key="13">
    <source>
        <dbReference type="SAM" id="MobiDB-lite"/>
    </source>
</evidence>
<dbReference type="Gene3D" id="3.30.565.10">
    <property type="entry name" value="Histidine kinase-like ATPase, C-terminal domain"/>
    <property type="match status" value="1"/>
</dbReference>
<dbReference type="InterPro" id="IPR004358">
    <property type="entry name" value="Sig_transdc_His_kin-like_C"/>
</dbReference>
<dbReference type="Pfam" id="PF13188">
    <property type="entry name" value="PAS_8"/>
    <property type="match status" value="1"/>
</dbReference>
<keyword evidence="10 14" id="KW-1133">Transmembrane helix</keyword>
<feature type="region of interest" description="Disordered" evidence="13">
    <location>
        <begin position="767"/>
        <end position="792"/>
    </location>
</feature>
<feature type="transmembrane region" description="Helical" evidence="14">
    <location>
        <begin position="9"/>
        <end position="31"/>
    </location>
</feature>
<dbReference type="InterPro" id="IPR017232">
    <property type="entry name" value="NtrY"/>
</dbReference>
<keyword evidence="5" id="KW-0808">Transferase</keyword>
<dbReference type="SUPFAM" id="SSF55785">
    <property type="entry name" value="PYP-like sensor domain (PAS domain)"/>
    <property type="match status" value="1"/>
</dbReference>
<dbReference type="SUPFAM" id="SSF158472">
    <property type="entry name" value="HAMP domain-like"/>
    <property type="match status" value="1"/>
</dbReference>
<dbReference type="Gene3D" id="1.10.287.130">
    <property type="match status" value="1"/>
</dbReference>
<dbReference type="RefSeq" id="WP_014786750.1">
    <property type="nucleotide sequence ID" value="NC_018014.1"/>
</dbReference>
<evidence type="ECO:0000256" key="4">
    <source>
        <dbReference type="ARBA" id="ARBA00022553"/>
    </source>
</evidence>
<evidence type="ECO:0000256" key="2">
    <source>
        <dbReference type="ARBA" id="ARBA00004141"/>
    </source>
</evidence>
<evidence type="ECO:0000256" key="7">
    <source>
        <dbReference type="ARBA" id="ARBA00022741"/>
    </source>
</evidence>
<dbReference type="InterPro" id="IPR035965">
    <property type="entry name" value="PAS-like_dom_sf"/>
</dbReference>
<dbReference type="PRINTS" id="PR00344">
    <property type="entry name" value="BCTRLSENSOR"/>
</dbReference>
<dbReference type="InterPro" id="IPR050351">
    <property type="entry name" value="BphY/WalK/GraS-like"/>
</dbReference>
<dbReference type="EC" id="2.7.13.3" evidence="3"/>
<dbReference type="Proteomes" id="UP000006056">
    <property type="component" value="Chromosome"/>
</dbReference>
<feature type="domain" description="Histidine kinase" evidence="15">
    <location>
        <begin position="542"/>
        <end position="766"/>
    </location>
</feature>
<keyword evidence="8 17" id="KW-0418">Kinase</keyword>
<evidence type="ECO:0000256" key="5">
    <source>
        <dbReference type="ARBA" id="ARBA00022679"/>
    </source>
</evidence>
<evidence type="ECO:0000256" key="8">
    <source>
        <dbReference type="ARBA" id="ARBA00022777"/>
    </source>
</evidence>
<dbReference type="SMART" id="SM00304">
    <property type="entry name" value="HAMP"/>
    <property type="match status" value="1"/>
</dbReference>
<reference evidence="17 18" key="1">
    <citation type="submission" date="2012-06" db="EMBL/GenBank/DDBJ databases">
        <title>Complete genome of Terriglobus roseus DSM 18391.</title>
        <authorList>
            <consortium name="US DOE Joint Genome Institute (JGI-PGF)"/>
            <person name="Lucas S."/>
            <person name="Copeland A."/>
            <person name="Lapidus A."/>
            <person name="Glavina del Rio T."/>
            <person name="Dalin E."/>
            <person name="Tice H."/>
            <person name="Bruce D."/>
            <person name="Goodwin L."/>
            <person name="Pitluck S."/>
            <person name="Peters L."/>
            <person name="Mikhailova N."/>
            <person name="Munk A.C.C."/>
            <person name="Kyrpides N."/>
            <person name="Mavromatis K."/>
            <person name="Ivanova N."/>
            <person name="Brettin T."/>
            <person name="Detter J.C."/>
            <person name="Han C."/>
            <person name="Larimer F."/>
            <person name="Land M."/>
            <person name="Hauser L."/>
            <person name="Markowitz V."/>
            <person name="Cheng J.-F."/>
            <person name="Hugenholtz P."/>
            <person name="Woyke T."/>
            <person name="Wu D."/>
            <person name="Brambilla E."/>
            <person name="Klenk H.-P."/>
            <person name="Eisen J.A."/>
        </authorList>
    </citation>
    <scope>NUCLEOTIDE SEQUENCE [LARGE SCALE GENOMIC DNA]</scope>
    <source>
        <strain evidence="18">DSM 18391 / NRRL B-41598 / KBS 63</strain>
    </source>
</reference>
<dbReference type="GO" id="GO:0005524">
    <property type="term" value="F:ATP binding"/>
    <property type="evidence" value="ECO:0007669"/>
    <property type="project" value="UniProtKB-KW"/>
</dbReference>
<keyword evidence="18" id="KW-1185">Reference proteome</keyword>
<feature type="domain" description="HAMP" evidence="16">
    <location>
        <begin position="338"/>
        <end position="390"/>
    </location>
</feature>
<dbReference type="InterPro" id="IPR036890">
    <property type="entry name" value="HATPase_C_sf"/>
</dbReference>
<dbReference type="PROSITE" id="PS50109">
    <property type="entry name" value="HIS_KIN"/>
    <property type="match status" value="1"/>
</dbReference>
<evidence type="ECO:0000256" key="10">
    <source>
        <dbReference type="ARBA" id="ARBA00022989"/>
    </source>
</evidence>
<evidence type="ECO:0000256" key="6">
    <source>
        <dbReference type="ARBA" id="ARBA00022692"/>
    </source>
</evidence>
<dbReference type="InterPro" id="IPR003660">
    <property type="entry name" value="HAMP_dom"/>
</dbReference>
<dbReference type="PIRSF" id="PIRSF037532">
    <property type="entry name" value="STHK_NtrY"/>
    <property type="match status" value="1"/>
</dbReference>
<dbReference type="InterPro" id="IPR003594">
    <property type="entry name" value="HATPase_dom"/>
</dbReference>
<dbReference type="InterPro" id="IPR005467">
    <property type="entry name" value="His_kinase_dom"/>
</dbReference>
<keyword evidence="7" id="KW-0547">Nucleotide-binding</keyword>
<dbReference type="CDD" id="cd00130">
    <property type="entry name" value="PAS"/>
    <property type="match status" value="1"/>
</dbReference>
<evidence type="ECO:0000313" key="17">
    <source>
        <dbReference type="EMBL" id="AFL89489.1"/>
    </source>
</evidence>
<dbReference type="Gene3D" id="6.10.340.10">
    <property type="match status" value="1"/>
</dbReference>
<evidence type="ECO:0000256" key="12">
    <source>
        <dbReference type="ARBA" id="ARBA00023136"/>
    </source>
</evidence>
<dbReference type="GO" id="GO:0000156">
    <property type="term" value="F:phosphorelay response regulator activity"/>
    <property type="evidence" value="ECO:0007669"/>
    <property type="project" value="TreeGrafter"/>
</dbReference>
<feature type="transmembrane region" description="Helical" evidence="14">
    <location>
        <begin position="87"/>
        <end position="112"/>
    </location>
</feature>
<dbReference type="HOGENOM" id="CLU_019564_0_1_0"/>
<dbReference type="GO" id="GO:0007234">
    <property type="term" value="P:osmosensory signaling via phosphorelay pathway"/>
    <property type="evidence" value="ECO:0007669"/>
    <property type="project" value="TreeGrafter"/>
</dbReference>
<evidence type="ECO:0000259" key="15">
    <source>
        <dbReference type="PROSITE" id="PS50109"/>
    </source>
</evidence>
<dbReference type="PANTHER" id="PTHR42878">
    <property type="entry name" value="TWO-COMPONENT HISTIDINE KINASE"/>
    <property type="match status" value="1"/>
</dbReference>
<protein>
    <recommendedName>
        <fullName evidence="3">histidine kinase</fullName>
        <ecNumber evidence="3">2.7.13.3</ecNumber>
    </recommendedName>
</protein>
<accession>I3ZJS1</accession>
<organism evidence="17 18">
    <name type="scientific">Terriglobus roseus (strain DSM 18391 / NRRL B-41598 / KBS 63)</name>
    <dbReference type="NCBI Taxonomy" id="926566"/>
    <lineage>
        <taxon>Bacteria</taxon>
        <taxon>Pseudomonadati</taxon>
        <taxon>Acidobacteriota</taxon>
        <taxon>Terriglobia</taxon>
        <taxon>Terriglobales</taxon>
        <taxon>Acidobacteriaceae</taxon>
        <taxon>Terriglobus</taxon>
    </lineage>
</organism>
<dbReference type="GO" id="GO:0016020">
    <property type="term" value="C:membrane"/>
    <property type="evidence" value="ECO:0007669"/>
    <property type="project" value="UniProtKB-SubCell"/>
</dbReference>
<dbReference type="InterPro" id="IPR003661">
    <property type="entry name" value="HisK_dim/P_dom"/>
</dbReference>
<dbReference type="Pfam" id="PF00512">
    <property type="entry name" value="HisKA"/>
    <property type="match status" value="1"/>
</dbReference>
<dbReference type="Gene3D" id="3.30.450.20">
    <property type="entry name" value="PAS domain"/>
    <property type="match status" value="1"/>
</dbReference>
<feature type="transmembrane region" description="Helical" evidence="14">
    <location>
        <begin position="314"/>
        <end position="334"/>
    </location>
</feature>
<evidence type="ECO:0000256" key="3">
    <source>
        <dbReference type="ARBA" id="ARBA00012438"/>
    </source>
</evidence>
<dbReference type="CDD" id="cd00075">
    <property type="entry name" value="HATPase"/>
    <property type="match status" value="1"/>
</dbReference>
<name>I3ZJS1_TERRK</name>
<evidence type="ECO:0000256" key="14">
    <source>
        <dbReference type="SAM" id="Phobius"/>
    </source>
</evidence>
<dbReference type="GO" id="GO:0000155">
    <property type="term" value="F:phosphorelay sensor kinase activity"/>
    <property type="evidence" value="ECO:0007669"/>
    <property type="project" value="InterPro"/>
</dbReference>
<dbReference type="InterPro" id="IPR036097">
    <property type="entry name" value="HisK_dim/P_sf"/>
</dbReference>
<feature type="compositionally biased region" description="Polar residues" evidence="13">
    <location>
        <begin position="223"/>
        <end position="235"/>
    </location>
</feature>
<evidence type="ECO:0000313" key="18">
    <source>
        <dbReference type="Proteomes" id="UP000006056"/>
    </source>
</evidence>
<dbReference type="AlphaFoldDB" id="I3ZJS1"/>
<dbReference type="SMART" id="SM00091">
    <property type="entry name" value="PAS"/>
    <property type="match status" value="1"/>
</dbReference>
<sequence>MGTTRQRKILMVVLGVFLLLLFLGLAALNAFRLSFLSPSTPGGIFFFTAVSFIAFLLFVAVLILLMRNVLKLYADQRSRMLGARLRTRMLGGAMLLSLLPISCMFGFSYLLMNRAIERWFSQPAAQMRDESAHVALDLSRYIEANARSEAEEIAGVITAAGPDASSPFIMQRAMQQHEVTLLGGWAQVYSDNVVISRFRTMGNAPASISTWSPQDTLPDDDANTSPSNAHPLQRQAQGPFDAIALQAVQRRDEPIVTAGGKDYILGSAHTASGLLVVTGAPLPEGMTAHIGELDRAGHQYWTLFRLRRQIRGTYMVLMLMITSLALFVASWLALHLSKQVTRPVEALADAMAAIAQGNYDQRVEATATEELGDLVQSFNTMAEDLETSRRLVEQTTVQVFEANVELESRRRELETMLQTIPNGVVMLDVDRRIRVANRAFSEMLDPGGQRAFIGLLIDEVIPSDAMESVDRLLQRSHRMGSASAETEMHAPSGTLNVAVTAAILESDTAGARTPTGYVLVLENATELLRAQKQSAWKEVARRVAHEIKNPLTPIALSAEQIRRHIVRLGDFLRDREIESPSIATIHRSSEVISSSVESMRSLVDQFSSLAEFPNARPRPADLNTIVENSLSLFAGRLNRVTVVRSLSAGLPLVMADPEAIKRALSNLIDNAAEAMQTSLRREIHIETRRSEQSPGMLELVIADTGPGVTDEMRERLFLPYFSTKQRGTGLGLTIAAKIMADHQGTIRAEGNTPSGARFILELPVASSGESGEHAAAGSAAASEPSSPEVHTA</sequence>
<dbReference type="CDD" id="cd06225">
    <property type="entry name" value="HAMP"/>
    <property type="match status" value="1"/>
</dbReference>